<sequence>MGLFDSLVSAGKAAVKAAGDAATKSTLEHWGKISKAPRDRVLDYYHQNNKQESQNSLKRALAIAALQDHSLFCQDVDAKRQLIRLREKVSLDDSSQARTLMRAIDNLQR</sequence>
<evidence type="ECO:0000313" key="1">
    <source>
        <dbReference type="EMBL" id="POB49338.1"/>
    </source>
</evidence>
<dbReference type="Proteomes" id="UP000237466">
    <property type="component" value="Unassembled WGS sequence"/>
</dbReference>
<gene>
    <name evidence="1" type="ORF">CRN52_04595</name>
</gene>
<dbReference type="EMBL" id="PDGH01000049">
    <property type="protein sequence ID" value="POB49338.1"/>
    <property type="molecule type" value="Genomic_DNA"/>
</dbReference>
<reference evidence="1 2" key="1">
    <citation type="journal article" date="2018" name="Front. Microbiol.">
        <title>Phylogeny of Vibrio vulnificus from the Analysis of the Core-Genome: Implications for Intra-Species Taxonomy.</title>
        <authorList>
            <person name="Roig F.J."/>
            <person name="Gonzalez-Candelas F."/>
            <person name="Sanjuan E."/>
            <person name="Fouz B."/>
            <person name="Feil E.J."/>
            <person name="Llorens C."/>
            <person name="Baker-Austin C."/>
            <person name="Oliver J.D."/>
            <person name="Danin-Poleg Y."/>
            <person name="Gibas C.J."/>
            <person name="Kashi Y."/>
            <person name="Gulig P.A."/>
            <person name="Morrison S.S."/>
            <person name="Amaro C."/>
        </authorList>
    </citation>
    <scope>NUCLEOTIDE SEQUENCE [LARGE SCALE GENOMIC DNA]</scope>
    <source>
        <strain evidence="1 2">CECT4608</strain>
    </source>
</reference>
<name>A0A2S3R6J0_VIBVL</name>
<proteinExistence type="predicted"/>
<accession>A0A2S3R6J0</accession>
<protein>
    <submittedName>
        <fullName evidence="1">Uncharacterized protein</fullName>
    </submittedName>
</protein>
<organism evidence="1 2">
    <name type="scientific">Vibrio vulnificus</name>
    <dbReference type="NCBI Taxonomy" id="672"/>
    <lineage>
        <taxon>Bacteria</taxon>
        <taxon>Pseudomonadati</taxon>
        <taxon>Pseudomonadota</taxon>
        <taxon>Gammaproteobacteria</taxon>
        <taxon>Vibrionales</taxon>
        <taxon>Vibrionaceae</taxon>
        <taxon>Vibrio</taxon>
    </lineage>
</organism>
<dbReference type="RefSeq" id="WP_103199872.1">
    <property type="nucleotide sequence ID" value="NZ_PDGH01000049.1"/>
</dbReference>
<dbReference type="AlphaFoldDB" id="A0A2S3R6J0"/>
<evidence type="ECO:0000313" key="2">
    <source>
        <dbReference type="Proteomes" id="UP000237466"/>
    </source>
</evidence>
<comment type="caution">
    <text evidence="1">The sequence shown here is derived from an EMBL/GenBank/DDBJ whole genome shotgun (WGS) entry which is preliminary data.</text>
</comment>